<protein>
    <submittedName>
        <fullName evidence="1">Uncharacterized protein</fullName>
    </submittedName>
</protein>
<dbReference type="RefSeq" id="WP_198113531.1">
    <property type="nucleotide sequence ID" value="NZ_JAEDAK010000026.1"/>
</dbReference>
<evidence type="ECO:0000313" key="1">
    <source>
        <dbReference type="EMBL" id="MBH9579583.1"/>
    </source>
</evidence>
<gene>
    <name evidence="1" type="ORF">I7X39_22030</name>
</gene>
<proteinExistence type="predicted"/>
<accession>A0A931J885</accession>
<dbReference type="Proteomes" id="UP000613266">
    <property type="component" value="Unassembled WGS sequence"/>
</dbReference>
<organism evidence="1 2">
    <name type="scientific">Inhella proteolytica</name>
    <dbReference type="NCBI Taxonomy" id="2795029"/>
    <lineage>
        <taxon>Bacteria</taxon>
        <taxon>Pseudomonadati</taxon>
        <taxon>Pseudomonadota</taxon>
        <taxon>Betaproteobacteria</taxon>
        <taxon>Burkholderiales</taxon>
        <taxon>Sphaerotilaceae</taxon>
        <taxon>Inhella</taxon>
    </lineage>
</organism>
<dbReference type="AlphaFoldDB" id="A0A931J885"/>
<dbReference type="EMBL" id="JAEDAK010000026">
    <property type="protein sequence ID" value="MBH9579583.1"/>
    <property type="molecule type" value="Genomic_DNA"/>
</dbReference>
<sequence length="328" mass="35176">MPVPTAHPSPLAGVPPSVLGSLGERLTALALELQQESALSPAGRERLGRLEQLGLELQALVHALGAAGWQPKEQVPILEAAQAARRHWLPELQRRGLGLQVEGEPALVELEPAQLQHALDLMIAHGLASGDSLRLRVLPAASPQQGAVIELSGPGSGPGLGELHGQLLQWLARAEDWRCERPAPAHGSWALRLQLGQPQGDIDVQGLPRFHWKEGARVLIIEPDERYRVQASGLLRRAGLNADGLVGLNELDRALQDGEPFAIVSGIPLDDPAARAVYEPLRARMPALRWIELVDSPHLFAAGSPDGQIPARISRADLAHTLLPSLAL</sequence>
<reference evidence="1" key="1">
    <citation type="submission" date="2020-12" db="EMBL/GenBank/DDBJ databases">
        <title>The genome sequence of Inhella sp. 1Y17.</title>
        <authorList>
            <person name="Liu Y."/>
        </authorList>
    </citation>
    <scope>NUCLEOTIDE SEQUENCE</scope>
    <source>
        <strain evidence="1">1Y17</strain>
    </source>
</reference>
<comment type="caution">
    <text evidence="1">The sequence shown here is derived from an EMBL/GenBank/DDBJ whole genome shotgun (WGS) entry which is preliminary data.</text>
</comment>
<evidence type="ECO:0000313" key="2">
    <source>
        <dbReference type="Proteomes" id="UP000613266"/>
    </source>
</evidence>
<keyword evidence="2" id="KW-1185">Reference proteome</keyword>
<name>A0A931J885_9BURK</name>